<proteinExistence type="predicted"/>
<reference evidence="2 3" key="1">
    <citation type="submission" date="2020-04" db="EMBL/GenBank/DDBJ databases">
        <title>Perkinsus olseni comparative genomics.</title>
        <authorList>
            <person name="Bogema D.R."/>
        </authorList>
    </citation>
    <scope>NUCLEOTIDE SEQUENCE [LARGE SCALE GENOMIC DNA]</scope>
    <source>
        <strain evidence="2 3">ATCC PRA-207</strain>
    </source>
</reference>
<protein>
    <submittedName>
        <fullName evidence="2">Uncharacterized protein</fullName>
    </submittedName>
</protein>
<dbReference type="EMBL" id="JABANO010014045">
    <property type="protein sequence ID" value="KAF4739259.1"/>
    <property type="molecule type" value="Genomic_DNA"/>
</dbReference>
<evidence type="ECO:0000256" key="1">
    <source>
        <dbReference type="SAM" id="MobiDB-lite"/>
    </source>
</evidence>
<feature type="compositionally biased region" description="Acidic residues" evidence="1">
    <location>
        <begin position="69"/>
        <end position="84"/>
    </location>
</feature>
<feature type="compositionally biased region" description="Polar residues" evidence="1">
    <location>
        <begin position="112"/>
        <end position="121"/>
    </location>
</feature>
<feature type="compositionally biased region" description="Basic and acidic residues" evidence="1">
    <location>
        <begin position="11"/>
        <end position="23"/>
    </location>
</feature>
<feature type="region of interest" description="Disordered" evidence="1">
    <location>
        <begin position="1"/>
        <end position="23"/>
    </location>
</feature>
<comment type="caution">
    <text evidence="2">The sequence shown here is derived from an EMBL/GenBank/DDBJ whole genome shotgun (WGS) entry which is preliminary data.</text>
</comment>
<evidence type="ECO:0000313" key="2">
    <source>
        <dbReference type="EMBL" id="KAF4739259.1"/>
    </source>
</evidence>
<feature type="compositionally biased region" description="Acidic residues" evidence="1">
    <location>
        <begin position="124"/>
        <end position="134"/>
    </location>
</feature>
<name>A0A7J6T1Y5_PEROL</name>
<dbReference type="Proteomes" id="UP000553632">
    <property type="component" value="Unassembled WGS sequence"/>
</dbReference>
<evidence type="ECO:0000313" key="3">
    <source>
        <dbReference type="Proteomes" id="UP000553632"/>
    </source>
</evidence>
<feature type="compositionally biased region" description="Basic residues" evidence="1">
    <location>
        <begin position="91"/>
        <end position="107"/>
    </location>
</feature>
<dbReference type="AlphaFoldDB" id="A0A7J6T1Y5"/>
<gene>
    <name evidence="2" type="ORF">FOZ63_000883</name>
</gene>
<keyword evidence="3" id="KW-1185">Reference proteome</keyword>
<organism evidence="2 3">
    <name type="scientific">Perkinsus olseni</name>
    <name type="common">Perkinsus atlanticus</name>
    <dbReference type="NCBI Taxonomy" id="32597"/>
    <lineage>
        <taxon>Eukaryota</taxon>
        <taxon>Sar</taxon>
        <taxon>Alveolata</taxon>
        <taxon>Perkinsozoa</taxon>
        <taxon>Perkinsea</taxon>
        <taxon>Perkinsida</taxon>
        <taxon>Perkinsidae</taxon>
        <taxon>Perkinsus</taxon>
    </lineage>
</organism>
<accession>A0A7J6T1Y5</accession>
<feature type="region of interest" description="Disordered" evidence="1">
    <location>
        <begin position="36"/>
        <end position="139"/>
    </location>
</feature>
<feature type="non-terminal residue" evidence="2">
    <location>
        <position position="235"/>
    </location>
</feature>
<sequence length="235" mass="27487">VSRGFHVVNNRSERGGDQQRQEEIMDGYLEELVAENRKIREAERRCRKRRRDQSSTELREPSAASRIDADDDEDSGEEAEGTSDIDDRTPPRKAARGQVPRRSRKLRAAAPSTPSRSQGTAMDQPEDGEEESPEEVIGPARVRHRNPAWIMSPYRKWEQWELDYLDWGIIRYGKERNKWKKMIEDPELRSVNGRASRLAFRGRLSVYRFAPHRTAEHLRNKVRSLINEGYYDRQI</sequence>